<dbReference type="EMBL" id="NBNE01005709">
    <property type="protein sequence ID" value="OWZ03126.1"/>
    <property type="molecule type" value="Genomic_DNA"/>
</dbReference>
<evidence type="ECO:0000313" key="2">
    <source>
        <dbReference type="Proteomes" id="UP000198211"/>
    </source>
</evidence>
<organism evidence="1 2">
    <name type="scientific">Phytophthora megakarya</name>
    <dbReference type="NCBI Taxonomy" id="4795"/>
    <lineage>
        <taxon>Eukaryota</taxon>
        <taxon>Sar</taxon>
        <taxon>Stramenopiles</taxon>
        <taxon>Oomycota</taxon>
        <taxon>Peronosporomycetes</taxon>
        <taxon>Peronosporales</taxon>
        <taxon>Peronosporaceae</taxon>
        <taxon>Phytophthora</taxon>
    </lineage>
</organism>
<sequence>MNQELLREECKISKFHRGKGFIRGPKAVSDAYSIDKIACDSLSRIICNNNWNLEETTRFLHGEGISDSRPNKALDSGPLRMITELTLSGERDQNLQGHLLKTMDRVVGIYMLLQNHFVPVRIYSFVPRLDQEYVHDQVTSEKHKGKTPSVFLTAGQRLAVEKKDIHPSVGVRLIHDLSFPKNDSVNAAFVIGSVPKVRYESVVIIAQRIEYLAQKGFTGRVRMLKGDVKSAFRHLMTIASQTFRMAAFVPELSVLAIDMAAPFGWAGSPPYYSLFGRAISWLMGNSSPSSVSNSMDTDPFFPYEWVDDHILVEPDVGNRLQLAAATLRHAMLAVLGYRSINESKFSTWSSEIVALGLLWNTERRTVSIPRAKIAKARGRVSNMIKPGSATKTEFYKVLGSLRHVTNCLRTAKPFYQQLQAQCNSAPRFGKVMLSSGASADLEWFQLILDHGCPAELPLRMFGDLPEPDVALYMDASNTGLAILDPAWDSYTQLKFDLDELVLIDEANWNK</sequence>
<dbReference type="SUPFAM" id="SSF56672">
    <property type="entry name" value="DNA/RNA polymerases"/>
    <property type="match status" value="1"/>
</dbReference>
<gene>
    <name evidence="1" type="ORF">PHMEG_00025201</name>
</gene>
<keyword evidence="2" id="KW-1185">Reference proteome</keyword>
<dbReference type="PANTHER" id="PTHR33050:SF7">
    <property type="entry name" value="RIBONUCLEASE H"/>
    <property type="match status" value="1"/>
</dbReference>
<accession>A0A225VBP4</accession>
<proteinExistence type="predicted"/>
<dbReference type="Proteomes" id="UP000198211">
    <property type="component" value="Unassembled WGS sequence"/>
</dbReference>
<evidence type="ECO:0000313" key="1">
    <source>
        <dbReference type="EMBL" id="OWZ03126.1"/>
    </source>
</evidence>
<dbReference type="InterPro" id="IPR052055">
    <property type="entry name" value="Hepadnavirus_pol/RT"/>
</dbReference>
<dbReference type="OrthoDB" id="125447at2759"/>
<dbReference type="PANTHER" id="PTHR33050">
    <property type="entry name" value="REVERSE TRANSCRIPTASE DOMAIN-CONTAINING PROTEIN"/>
    <property type="match status" value="1"/>
</dbReference>
<reference evidence="2" key="1">
    <citation type="submission" date="2017-03" db="EMBL/GenBank/DDBJ databases">
        <title>Phytopthora megakarya and P. palmivora, two closely related causual agents of cacao black pod achieved similar genome size and gene model numbers by different mechanisms.</title>
        <authorList>
            <person name="Ali S."/>
            <person name="Shao J."/>
            <person name="Larry D.J."/>
            <person name="Kronmiller B."/>
            <person name="Shen D."/>
            <person name="Strem M.D."/>
            <person name="Melnick R.L."/>
            <person name="Guiltinan M.J."/>
            <person name="Tyler B.M."/>
            <person name="Meinhardt L.W."/>
            <person name="Bailey B.A."/>
        </authorList>
    </citation>
    <scope>NUCLEOTIDE SEQUENCE [LARGE SCALE GENOMIC DNA]</scope>
    <source>
        <strain evidence="2">zdho120</strain>
    </source>
</reference>
<evidence type="ECO:0008006" key="3">
    <source>
        <dbReference type="Google" id="ProtNLM"/>
    </source>
</evidence>
<name>A0A225VBP4_9STRA</name>
<protein>
    <recommendedName>
        <fullName evidence="3">Reverse transcriptase</fullName>
    </recommendedName>
</protein>
<comment type="caution">
    <text evidence="1">The sequence shown here is derived from an EMBL/GenBank/DDBJ whole genome shotgun (WGS) entry which is preliminary data.</text>
</comment>
<dbReference type="AlphaFoldDB" id="A0A225VBP4"/>
<dbReference type="InterPro" id="IPR043502">
    <property type="entry name" value="DNA/RNA_pol_sf"/>
</dbReference>